<dbReference type="GeneID" id="26131768"/>
<keyword evidence="2" id="KW-1185">Reference proteome</keyword>
<gene>
    <name evidence="1" type="ORF">YSLV5_ORF23</name>
</gene>
<organism evidence="1 2">
    <name type="scientific">Yellowstone Lake virophage 5</name>
    <dbReference type="NCBI Taxonomy" id="1557033"/>
    <lineage>
        <taxon>Viruses</taxon>
        <taxon>Varidnaviria</taxon>
        <taxon>Bamfordvirae</taxon>
        <taxon>Preplasmiviricota</taxon>
        <taxon>Polisuviricotina</taxon>
        <taxon>Virophaviricetes</taxon>
        <taxon>Priklausovirales</taxon>
        <taxon>Burtonviroviridae</taxon>
        <taxon>Burquivirus</taxon>
        <taxon>Burquivirus flavolapense</taxon>
    </lineage>
</organism>
<dbReference type="RefSeq" id="YP_009177806.1">
    <property type="nucleotide sequence ID" value="NC_028269.1"/>
</dbReference>
<sequence length="121" mass="14966">MTDAYVSRVCLPFNEFKEYFCGHMTNQQITDTFSIHSFTMENDDIRRVLSVEDRFINIDYYDEEYSSTIWWRTLRTEHDDRLDSHSEWYGTIDWSEGFAELEERWHRYDEEDYIYTIHDDE</sequence>
<reference evidence="1 2" key="1">
    <citation type="journal article" date="2014" name="J. Virol.">
        <title>Three novel virophage genomes discovered from Yellowstone Lake metagenomes.</title>
        <authorList>
            <person name="Zhou J."/>
            <person name="Sun D."/>
            <person name="Childers A."/>
            <person name="McDermott T.R."/>
            <person name="Wang Y."/>
            <person name="Liles M.R."/>
        </authorList>
    </citation>
    <scope>NUCLEOTIDE SEQUENCE [LARGE SCALE GENOMIC DNA]</scope>
</reference>
<evidence type="ECO:0000313" key="1">
    <source>
        <dbReference type="EMBL" id="AIW01881.1"/>
    </source>
</evidence>
<name>A0A0A0RJT6_9VIRU</name>
<dbReference type="EMBL" id="KM502589">
    <property type="protein sequence ID" value="AIW01881.1"/>
    <property type="molecule type" value="Genomic_DNA"/>
</dbReference>
<accession>A0A0A0RJT6</accession>
<protein>
    <submittedName>
        <fullName evidence="1">Uncharacterized protein</fullName>
    </submittedName>
</protein>
<proteinExistence type="predicted"/>
<dbReference type="Proteomes" id="UP000201191">
    <property type="component" value="Segment"/>
</dbReference>
<evidence type="ECO:0000313" key="2">
    <source>
        <dbReference type="Proteomes" id="UP000201191"/>
    </source>
</evidence>
<dbReference type="KEGG" id="vg:26131768"/>